<dbReference type="Proteomes" id="UP001597399">
    <property type="component" value="Unassembled WGS sequence"/>
</dbReference>
<dbReference type="RefSeq" id="WP_253059357.1">
    <property type="nucleotide sequence ID" value="NZ_JAMXWM010000004.1"/>
</dbReference>
<dbReference type="EMBL" id="JBHUMQ010000003">
    <property type="protein sequence ID" value="MFD2692386.1"/>
    <property type="molecule type" value="Genomic_DNA"/>
</dbReference>
<name>A0ABW5RYH1_9BACL</name>
<comment type="caution">
    <text evidence="2">The sequence shown here is derived from an EMBL/GenBank/DDBJ whole genome shotgun (WGS) entry which is preliminary data.</text>
</comment>
<evidence type="ECO:0000256" key="1">
    <source>
        <dbReference type="SAM" id="Phobius"/>
    </source>
</evidence>
<feature type="transmembrane region" description="Helical" evidence="1">
    <location>
        <begin position="20"/>
        <end position="39"/>
    </location>
</feature>
<reference evidence="3" key="1">
    <citation type="journal article" date="2019" name="Int. J. Syst. Evol. Microbiol.">
        <title>The Global Catalogue of Microorganisms (GCM) 10K type strain sequencing project: providing services to taxonomists for standard genome sequencing and annotation.</title>
        <authorList>
            <consortium name="The Broad Institute Genomics Platform"/>
            <consortium name="The Broad Institute Genome Sequencing Center for Infectious Disease"/>
            <person name="Wu L."/>
            <person name="Ma J."/>
        </authorList>
    </citation>
    <scope>NUCLEOTIDE SEQUENCE [LARGE SCALE GENOMIC DNA]</scope>
    <source>
        <strain evidence="3">TISTR 2466</strain>
    </source>
</reference>
<evidence type="ECO:0000313" key="3">
    <source>
        <dbReference type="Proteomes" id="UP001597399"/>
    </source>
</evidence>
<organism evidence="2 3">
    <name type="scientific">Sporolactobacillus shoreicorticis</name>
    <dbReference type="NCBI Taxonomy" id="1923877"/>
    <lineage>
        <taxon>Bacteria</taxon>
        <taxon>Bacillati</taxon>
        <taxon>Bacillota</taxon>
        <taxon>Bacilli</taxon>
        <taxon>Bacillales</taxon>
        <taxon>Sporolactobacillaceae</taxon>
        <taxon>Sporolactobacillus</taxon>
    </lineage>
</organism>
<proteinExistence type="predicted"/>
<gene>
    <name evidence="2" type="ORF">ACFSUE_01835</name>
</gene>
<keyword evidence="1" id="KW-0472">Membrane</keyword>
<keyword evidence="3" id="KW-1185">Reference proteome</keyword>
<accession>A0ABW5RYH1</accession>
<keyword evidence="1" id="KW-0812">Transmembrane</keyword>
<protein>
    <submittedName>
        <fullName evidence="2">Uncharacterized protein</fullName>
    </submittedName>
</protein>
<keyword evidence="1" id="KW-1133">Transmembrane helix</keyword>
<evidence type="ECO:0000313" key="2">
    <source>
        <dbReference type="EMBL" id="MFD2692386.1"/>
    </source>
</evidence>
<feature type="transmembrane region" description="Helical" evidence="1">
    <location>
        <begin position="46"/>
        <end position="62"/>
    </location>
</feature>
<sequence>MRFYLYLLIPCILSSLLPFLWQALVLLLVFSICCAFIVTRATDKRLGFWQASLIFSLLFLFLI</sequence>